<dbReference type="SMART" id="SM00267">
    <property type="entry name" value="GGDEF"/>
    <property type="match status" value="1"/>
</dbReference>
<evidence type="ECO:0000256" key="5">
    <source>
        <dbReference type="ARBA" id="ARBA00023136"/>
    </source>
</evidence>
<dbReference type="Proteomes" id="UP000218896">
    <property type="component" value="Unassembled WGS sequence"/>
</dbReference>
<dbReference type="RefSeq" id="WP_095616012.1">
    <property type="nucleotide sequence ID" value="NZ_NSKD01000001.1"/>
</dbReference>
<feature type="transmembrane region" description="Helical" evidence="7">
    <location>
        <begin position="95"/>
        <end position="115"/>
    </location>
</feature>
<evidence type="ECO:0000313" key="9">
    <source>
        <dbReference type="EMBL" id="PAU81912.1"/>
    </source>
</evidence>
<evidence type="ECO:0000256" key="2">
    <source>
        <dbReference type="ARBA" id="ARBA00022475"/>
    </source>
</evidence>
<feature type="transmembrane region" description="Helical" evidence="7">
    <location>
        <begin position="61"/>
        <end position="89"/>
    </location>
</feature>
<feature type="transmembrane region" description="Helical" evidence="7">
    <location>
        <begin position="261"/>
        <end position="280"/>
    </location>
</feature>
<dbReference type="SUPFAM" id="SSF55073">
    <property type="entry name" value="Nucleotide cyclase"/>
    <property type="match status" value="1"/>
</dbReference>
<keyword evidence="2" id="KW-1003">Cell membrane</keyword>
<dbReference type="InterPro" id="IPR035919">
    <property type="entry name" value="EAL_sf"/>
</dbReference>
<feature type="transmembrane region" description="Helical" evidence="7">
    <location>
        <begin position="135"/>
        <end position="155"/>
    </location>
</feature>
<keyword evidence="5 7" id="KW-0472">Membrane</keyword>
<keyword evidence="4 7" id="KW-1133">Transmembrane helix</keyword>
<sequence length="754" mass="82588">MLPTPSILTGAQPRSAQAPATTHWRSPLGWIALALVLIASAEASRWFTIGDQSMSALWPPAGIFIGATAALGYRALLVMTPVFFIWLLWLDGSPPVLAALAATGQCLGAATGAFLMRRFWRLGQKKGPFSELIALYTRAALAGGLVTSLFGAVGYRLGSPVAAAATLHDTVFVYLAFEALGIILFAPLTYSLLSNPRYFFQQIRLDWMRRMPWIWLALTSGLILLALLVHGLNESSYATAIGFAFFPLLCWFILQTRPPSGLVAIPVFVGVFLGLSLNGMGGLPHIITLPDLIRSLLLVGGLAVMCQVLSAITTERTRLIQGFQEQARTDFLTGLRNDRAFTEDLRAALDERTHSDRAPDWLVYLRVLEADRIEELLGFEASHALERQLAARLMGTTGPRAMPARIADATFVLLMPAESTAVLYRQLESLYTDFDGSVLEPGGHQTQIRVTVGAAPLDGNLEDPIHYLSAATQAAHQAEQHSPRIHIIENTRTLISERHATTQQIERLKSALTEDRLELFAQRIQPFSPQDTGLHYEILVRLRERDGELVSPGGFLPVAETFGFMGEIDQWVIRTTLRTLAANPEWLASTAKCAINLAGTSLSNPELVAFIDQELRVAGVPAAKISFEITETEQIGNRSAAVAQVRAMRELGCSVSLDDFGTGLATFDYLRSFELDFVKIDGIFVRDLLANHQDQSMVRAICEVARSMGLRTIAEFVEGEDLIEALRQLGVDYGQGFGIARPAPIHELFEQPAA</sequence>
<dbReference type="Gene3D" id="3.30.70.270">
    <property type="match status" value="1"/>
</dbReference>
<keyword evidence="3 7" id="KW-0812">Transmembrane</keyword>
<dbReference type="SUPFAM" id="SSF141868">
    <property type="entry name" value="EAL domain-like"/>
    <property type="match status" value="1"/>
</dbReference>
<dbReference type="Pfam" id="PF05231">
    <property type="entry name" value="MASE1"/>
    <property type="match status" value="1"/>
</dbReference>
<feature type="transmembrane region" description="Helical" evidence="7">
    <location>
        <begin position="213"/>
        <end position="231"/>
    </location>
</feature>
<keyword evidence="10" id="KW-1185">Reference proteome</keyword>
<evidence type="ECO:0000256" key="4">
    <source>
        <dbReference type="ARBA" id="ARBA00022989"/>
    </source>
</evidence>
<dbReference type="Pfam" id="PF00563">
    <property type="entry name" value="EAL"/>
    <property type="match status" value="1"/>
</dbReference>
<evidence type="ECO:0000256" key="6">
    <source>
        <dbReference type="SAM" id="MobiDB-lite"/>
    </source>
</evidence>
<comment type="caution">
    <text evidence="9">The sequence shown here is derived from an EMBL/GenBank/DDBJ whole genome shotgun (WGS) entry which is preliminary data.</text>
</comment>
<feature type="domain" description="EAL" evidence="8">
    <location>
        <begin position="501"/>
        <end position="754"/>
    </location>
</feature>
<dbReference type="InterPro" id="IPR007895">
    <property type="entry name" value="MASE1"/>
</dbReference>
<feature type="transmembrane region" description="Helical" evidence="7">
    <location>
        <begin position="237"/>
        <end position="254"/>
    </location>
</feature>
<dbReference type="PANTHER" id="PTHR33121">
    <property type="entry name" value="CYCLIC DI-GMP PHOSPHODIESTERASE PDEF"/>
    <property type="match status" value="1"/>
</dbReference>
<dbReference type="InterPro" id="IPR000160">
    <property type="entry name" value="GGDEF_dom"/>
</dbReference>
<evidence type="ECO:0000256" key="3">
    <source>
        <dbReference type="ARBA" id="ARBA00022692"/>
    </source>
</evidence>
<evidence type="ECO:0000256" key="1">
    <source>
        <dbReference type="ARBA" id="ARBA00004651"/>
    </source>
</evidence>
<dbReference type="SMART" id="SM00052">
    <property type="entry name" value="EAL"/>
    <property type="match status" value="1"/>
</dbReference>
<comment type="subcellular location">
    <subcellularLocation>
        <location evidence="1">Cell membrane</location>
        <topology evidence="1">Multi-pass membrane protein</topology>
    </subcellularLocation>
</comment>
<dbReference type="PROSITE" id="PS50883">
    <property type="entry name" value="EAL"/>
    <property type="match status" value="1"/>
</dbReference>
<feature type="transmembrane region" description="Helical" evidence="7">
    <location>
        <begin position="171"/>
        <end position="193"/>
    </location>
</feature>
<feature type="region of interest" description="Disordered" evidence="6">
    <location>
        <begin position="1"/>
        <end position="20"/>
    </location>
</feature>
<feature type="transmembrane region" description="Helical" evidence="7">
    <location>
        <begin position="28"/>
        <end position="49"/>
    </location>
</feature>
<dbReference type="InterPro" id="IPR029787">
    <property type="entry name" value="Nucleotide_cyclase"/>
</dbReference>
<dbReference type="AlphaFoldDB" id="A0A2A2FBC3"/>
<dbReference type="Gene3D" id="3.20.20.450">
    <property type="entry name" value="EAL domain"/>
    <property type="match status" value="1"/>
</dbReference>
<dbReference type="Pfam" id="PF00990">
    <property type="entry name" value="GGDEF"/>
    <property type="match status" value="1"/>
</dbReference>
<evidence type="ECO:0000256" key="7">
    <source>
        <dbReference type="SAM" id="Phobius"/>
    </source>
</evidence>
<dbReference type="GO" id="GO:0005886">
    <property type="term" value="C:plasma membrane"/>
    <property type="evidence" value="ECO:0007669"/>
    <property type="project" value="UniProtKB-SubCell"/>
</dbReference>
<accession>A0A2A2FBC3</accession>
<dbReference type="InterPro" id="IPR043128">
    <property type="entry name" value="Rev_trsase/Diguanyl_cyclase"/>
</dbReference>
<name>A0A2A2FBC3_9GAMM</name>
<protein>
    <recommendedName>
        <fullName evidence="8">EAL domain-containing protein</fullName>
    </recommendedName>
</protein>
<dbReference type="EMBL" id="NSKD01000001">
    <property type="protein sequence ID" value="PAU81912.1"/>
    <property type="molecule type" value="Genomic_DNA"/>
</dbReference>
<proteinExistence type="predicted"/>
<dbReference type="GO" id="GO:0071111">
    <property type="term" value="F:cyclic-guanylate-specific phosphodiesterase activity"/>
    <property type="evidence" value="ECO:0007669"/>
    <property type="project" value="InterPro"/>
</dbReference>
<dbReference type="PANTHER" id="PTHR33121:SF23">
    <property type="entry name" value="CYCLIC DI-GMP PHOSPHODIESTERASE PDEB"/>
    <property type="match status" value="1"/>
</dbReference>
<dbReference type="CDD" id="cd01948">
    <property type="entry name" value="EAL"/>
    <property type="match status" value="1"/>
</dbReference>
<evidence type="ECO:0000259" key="8">
    <source>
        <dbReference type="PROSITE" id="PS50883"/>
    </source>
</evidence>
<dbReference type="OrthoDB" id="9816034at2"/>
<gene>
    <name evidence="9" type="ORF">CK501_01810</name>
</gene>
<evidence type="ECO:0000313" key="10">
    <source>
        <dbReference type="Proteomes" id="UP000218896"/>
    </source>
</evidence>
<dbReference type="InterPro" id="IPR001633">
    <property type="entry name" value="EAL_dom"/>
</dbReference>
<dbReference type="InterPro" id="IPR050706">
    <property type="entry name" value="Cyclic-di-GMP_PDE-like"/>
</dbReference>
<reference evidence="9 10" key="1">
    <citation type="submission" date="2017-08" db="EMBL/GenBank/DDBJ databases">
        <title>Halovibrio sewagensis sp. nov., isolated from wastewater of high salinity.</title>
        <authorList>
            <person name="Dong X."/>
            <person name="Zhang G."/>
        </authorList>
    </citation>
    <scope>NUCLEOTIDE SEQUENCE [LARGE SCALE GENOMIC DNA]</scope>
    <source>
        <strain evidence="9 10">YL5-2</strain>
    </source>
</reference>
<organism evidence="9 10">
    <name type="scientific">Halovibrio salipaludis</name>
    <dbReference type="NCBI Taxonomy" id="2032626"/>
    <lineage>
        <taxon>Bacteria</taxon>
        <taxon>Pseudomonadati</taxon>
        <taxon>Pseudomonadota</taxon>
        <taxon>Gammaproteobacteria</taxon>
        <taxon>Oceanospirillales</taxon>
        <taxon>Halomonadaceae</taxon>
        <taxon>Halovibrio</taxon>
    </lineage>
</organism>